<dbReference type="KEGG" id="pswu:SY83_17385"/>
<dbReference type="PANTHER" id="PTHR43767">
    <property type="entry name" value="LONG-CHAIN-FATTY-ACID--COA LIGASE"/>
    <property type="match status" value="1"/>
</dbReference>
<evidence type="ECO:0000256" key="2">
    <source>
        <dbReference type="ARBA" id="ARBA00022598"/>
    </source>
</evidence>
<organism evidence="6 7">
    <name type="scientific">Paenibacillus swuensis</name>
    <dbReference type="NCBI Taxonomy" id="1178515"/>
    <lineage>
        <taxon>Bacteria</taxon>
        <taxon>Bacillati</taxon>
        <taxon>Bacillota</taxon>
        <taxon>Bacilli</taxon>
        <taxon>Bacillales</taxon>
        <taxon>Paenibacillaceae</taxon>
        <taxon>Paenibacillus</taxon>
    </lineage>
</organism>
<reference evidence="6 7" key="1">
    <citation type="submission" date="2015-01" db="EMBL/GenBank/DDBJ databases">
        <title>Paenibacillus swuensis/DY6/whole genome sequencing.</title>
        <authorList>
            <person name="Kim M.K."/>
            <person name="Srinivasan S."/>
            <person name="Lee J.-J."/>
        </authorList>
    </citation>
    <scope>NUCLEOTIDE SEQUENCE [LARGE SCALE GENOMIC DNA]</scope>
    <source>
        <strain evidence="6 7">DY6</strain>
    </source>
</reference>
<evidence type="ECO:0000313" key="6">
    <source>
        <dbReference type="EMBL" id="ANE48997.1"/>
    </source>
</evidence>
<dbReference type="PATRIC" id="fig|1178515.4.peg.3500"/>
<sequence length="561" mass="62700">MRSTLTWLDHYPAEVAPTYAYPKQNLAQFLLDTSQKFPDRPALYFMGKTINYVNLLEACYRFANGLTGLGLKKGDRVAIMLPNIPQTVIAFYGTLLAGGIVVNTNPLYMEGELRHQLNDSGSKFMVTLDLLLPRIRKVKSSTPLQHVIVTSIKDYLPFPKNVLYGLKQRKEGNVVKLTEEDHAHVFTEFVNKASGSPILSKVNAVEDTAVLQYTGGTTGVAKGVMLTHYNLVANTLQTSHWNYNAEEGKERFLGAIPIFHVFGLTVLMSQSVLIGGMLILVPKFEIEQVLKTIDKMKPTVFPGAPTMYIGLINHKDINKYDLSSIQVCISGSAPLPLEVQERFEEITGGKLIEGYGLTEASPVTHANNIWGKRKIGKIGIPFPDTEARVVDSNTGTEVATGEIGEIIIRGPQIMKGYWNRPEESSMVLRNGWLYTGDLATQDEDGFFAIVDRKKDLIIASGFNIYPREIEEVLYEHPYVKDACAVGVPDQYRGETVKAFIVLKDNAPDVTEAELEAWCREHLAAFKVPRKFEFRETLPKTIVGKVLRRKLLEEESTKTIQQ</sequence>
<dbReference type="FunFam" id="3.30.300.30:FF:000008">
    <property type="entry name" value="2,3-dihydroxybenzoate-AMP ligase"/>
    <property type="match status" value="1"/>
</dbReference>
<evidence type="ECO:0000313" key="7">
    <source>
        <dbReference type="Proteomes" id="UP000076927"/>
    </source>
</evidence>
<dbReference type="PROSITE" id="PS00455">
    <property type="entry name" value="AMP_BINDING"/>
    <property type="match status" value="1"/>
</dbReference>
<dbReference type="STRING" id="1178515.SY83_17385"/>
<proteinExistence type="inferred from homology"/>
<dbReference type="PANTHER" id="PTHR43767:SF9">
    <property type="entry name" value="LONG-CHAIN-FATTY-ACID--COA LIGASE"/>
    <property type="match status" value="1"/>
</dbReference>
<dbReference type="InterPro" id="IPR025110">
    <property type="entry name" value="AMP-bd_C"/>
</dbReference>
<dbReference type="Gene3D" id="3.30.300.30">
    <property type="match status" value="1"/>
</dbReference>
<feature type="domain" description="AMP-binding enzyme C-terminal" evidence="5">
    <location>
        <begin position="468"/>
        <end position="544"/>
    </location>
</feature>
<dbReference type="InterPro" id="IPR045851">
    <property type="entry name" value="AMP-bd_C_sf"/>
</dbReference>
<dbReference type="Proteomes" id="UP000076927">
    <property type="component" value="Chromosome"/>
</dbReference>
<feature type="domain" description="AMP-dependent synthetase/ligase" evidence="4">
    <location>
        <begin position="33"/>
        <end position="418"/>
    </location>
</feature>
<protein>
    <submittedName>
        <fullName evidence="6">Long-chain fatty acid--CoA ligase</fullName>
    </submittedName>
</protein>
<gene>
    <name evidence="6" type="ORF">SY83_17385</name>
</gene>
<keyword evidence="3" id="KW-1133">Transmembrane helix</keyword>
<dbReference type="AlphaFoldDB" id="A0A172TQA2"/>
<accession>A0A172TQA2</accession>
<keyword evidence="3" id="KW-0472">Membrane</keyword>
<dbReference type="GO" id="GO:0016877">
    <property type="term" value="F:ligase activity, forming carbon-sulfur bonds"/>
    <property type="evidence" value="ECO:0007669"/>
    <property type="project" value="UniProtKB-ARBA"/>
</dbReference>
<dbReference type="FunFam" id="3.40.50.12780:FF:000003">
    <property type="entry name" value="Long-chain-fatty-acid--CoA ligase FadD"/>
    <property type="match status" value="1"/>
</dbReference>
<evidence type="ECO:0000256" key="3">
    <source>
        <dbReference type="SAM" id="Phobius"/>
    </source>
</evidence>
<name>A0A172TQA2_9BACL</name>
<evidence type="ECO:0000259" key="5">
    <source>
        <dbReference type="Pfam" id="PF13193"/>
    </source>
</evidence>
<keyword evidence="2 6" id="KW-0436">Ligase</keyword>
<dbReference type="Pfam" id="PF00501">
    <property type="entry name" value="AMP-binding"/>
    <property type="match status" value="1"/>
</dbReference>
<dbReference type="RefSeq" id="WP_068611173.1">
    <property type="nucleotide sequence ID" value="NZ_CP011388.1"/>
</dbReference>
<dbReference type="CDD" id="cd05936">
    <property type="entry name" value="FC-FACS_FadD_like"/>
    <property type="match status" value="1"/>
</dbReference>
<dbReference type="InterPro" id="IPR000873">
    <property type="entry name" value="AMP-dep_synth/lig_dom"/>
</dbReference>
<dbReference type="InterPro" id="IPR020845">
    <property type="entry name" value="AMP-binding_CS"/>
</dbReference>
<feature type="transmembrane region" description="Helical" evidence="3">
    <location>
        <begin position="258"/>
        <end position="281"/>
    </location>
</feature>
<dbReference type="OrthoDB" id="9757771at2"/>
<evidence type="ECO:0000259" key="4">
    <source>
        <dbReference type="Pfam" id="PF00501"/>
    </source>
</evidence>
<dbReference type="Gene3D" id="3.40.50.980">
    <property type="match status" value="2"/>
</dbReference>
<keyword evidence="3" id="KW-0812">Transmembrane</keyword>
<dbReference type="Gene3D" id="2.30.38.10">
    <property type="entry name" value="Luciferase, Domain 3"/>
    <property type="match status" value="1"/>
</dbReference>
<comment type="similarity">
    <text evidence="1">Belongs to the ATP-dependent AMP-binding enzyme family.</text>
</comment>
<keyword evidence="7" id="KW-1185">Reference proteome</keyword>
<dbReference type="EMBL" id="CP011388">
    <property type="protein sequence ID" value="ANE48997.1"/>
    <property type="molecule type" value="Genomic_DNA"/>
</dbReference>
<dbReference type="SUPFAM" id="SSF56801">
    <property type="entry name" value="Acetyl-CoA synthetase-like"/>
    <property type="match status" value="1"/>
</dbReference>
<evidence type="ECO:0000256" key="1">
    <source>
        <dbReference type="ARBA" id="ARBA00006432"/>
    </source>
</evidence>
<dbReference type="InterPro" id="IPR050237">
    <property type="entry name" value="ATP-dep_AMP-bd_enzyme"/>
</dbReference>
<dbReference type="Pfam" id="PF13193">
    <property type="entry name" value="AMP-binding_C"/>
    <property type="match status" value="1"/>
</dbReference>